<comment type="caution">
    <text evidence="3">The sequence shown here is derived from an EMBL/GenBank/DDBJ whole genome shotgun (WGS) entry which is preliminary data.</text>
</comment>
<dbReference type="AlphaFoldDB" id="A0A939BEH3"/>
<keyword evidence="4" id="KW-1185">Reference proteome</keyword>
<dbReference type="Gene3D" id="3.40.50.360">
    <property type="match status" value="1"/>
</dbReference>
<reference evidence="3" key="1">
    <citation type="submission" date="2020-08" db="EMBL/GenBank/DDBJ databases">
        <authorList>
            <person name="Cejkova D."/>
            <person name="Kubasova T."/>
            <person name="Jahodarova E."/>
            <person name="Rychlik I."/>
        </authorList>
    </citation>
    <scope>NUCLEOTIDE SEQUENCE</scope>
    <source>
        <strain evidence="3">An559</strain>
    </source>
</reference>
<dbReference type="RefSeq" id="WP_204446280.1">
    <property type="nucleotide sequence ID" value="NZ_JACJKY010000008.1"/>
</dbReference>
<organism evidence="3 4">
    <name type="scientific">Merdimmobilis hominis</name>
    <dbReference type="NCBI Taxonomy" id="2897707"/>
    <lineage>
        <taxon>Bacteria</taxon>
        <taxon>Bacillati</taxon>
        <taxon>Bacillota</taxon>
        <taxon>Clostridia</taxon>
        <taxon>Eubacteriales</taxon>
        <taxon>Oscillospiraceae</taxon>
        <taxon>Merdimmobilis</taxon>
    </lineage>
</organism>
<keyword evidence="2" id="KW-0288">FMN</keyword>
<evidence type="ECO:0000313" key="4">
    <source>
        <dbReference type="Proteomes" id="UP000774750"/>
    </source>
</evidence>
<evidence type="ECO:0000256" key="1">
    <source>
        <dbReference type="ARBA" id="ARBA00022630"/>
    </source>
</evidence>
<gene>
    <name evidence="3" type="ORF">H6A12_06975</name>
</gene>
<accession>A0A939BEH3</accession>
<evidence type="ECO:0000313" key="3">
    <source>
        <dbReference type="EMBL" id="MBM6920891.1"/>
    </source>
</evidence>
<evidence type="ECO:0000256" key="2">
    <source>
        <dbReference type="ARBA" id="ARBA00022643"/>
    </source>
</evidence>
<name>A0A939BEH3_9FIRM</name>
<dbReference type="PANTHER" id="PTHR43278:SF2">
    <property type="entry name" value="IRON-SULFUR FLAVOPROTEIN"/>
    <property type="match status" value="1"/>
</dbReference>
<dbReference type="PANTHER" id="PTHR43278">
    <property type="entry name" value="NAD(P)H-DEPENDENT FMN-CONTAINING OXIDOREDUCTASE YWQN-RELATED"/>
    <property type="match status" value="1"/>
</dbReference>
<sequence>MFLLTDIDLRGQEIDAEIIDTRKVDVAPCVGCFGCWIKTPGQCVRSDDAAEIAKKLAQAEQVVYVTRVRCGCYDISMKTVLERMLPMQQAFLRIHEGEVHHVQRDVAKKEAIVIAYGAKDEEEQTVFKHMIARNAKNMNWVEYRVVFCEESEAPTRTKEEIATWKY</sequence>
<dbReference type="Proteomes" id="UP000774750">
    <property type="component" value="Unassembled WGS sequence"/>
</dbReference>
<dbReference type="InterPro" id="IPR051796">
    <property type="entry name" value="ISF_SsuE-like"/>
</dbReference>
<proteinExistence type="predicted"/>
<dbReference type="InterPro" id="IPR029039">
    <property type="entry name" value="Flavoprotein-like_sf"/>
</dbReference>
<dbReference type="SUPFAM" id="SSF52218">
    <property type="entry name" value="Flavoproteins"/>
    <property type="match status" value="1"/>
</dbReference>
<dbReference type="EMBL" id="JACJKY010000008">
    <property type="protein sequence ID" value="MBM6920891.1"/>
    <property type="molecule type" value="Genomic_DNA"/>
</dbReference>
<keyword evidence="1" id="KW-0285">Flavoprotein</keyword>
<protein>
    <submittedName>
        <fullName evidence="3">Flavodoxin family protein</fullName>
    </submittedName>
</protein>
<reference evidence="3" key="2">
    <citation type="journal article" date="2021" name="Sci. Rep.">
        <title>The distribution of antibiotic resistance genes in chicken gut microbiota commensals.</title>
        <authorList>
            <person name="Juricova H."/>
            <person name="Matiasovicova J."/>
            <person name="Kubasova T."/>
            <person name="Cejkova D."/>
            <person name="Rychlik I."/>
        </authorList>
    </citation>
    <scope>NUCLEOTIDE SEQUENCE</scope>
    <source>
        <strain evidence="3">An559</strain>
    </source>
</reference>